<proteinExistence type="predicted"/>
<evidence type="ECO:0000313" key="1">
    <source>
        <dbReference type="EMBL" id="CAD7228588.1"/>
    </source>
</evidence>
<sequence length="132" mass="14811">MAMRTGEASLSNIIDNILDMTEEGVKQTYDAAYQHFQSNSLQGWTSRFKSGQNDLPPGSVRSGALVWPYTFFLIVSMIYLGLVFALKGKNTALQGMMTTFAVVIVLLDLMDMLPVRVDEQSGEMYPIRFPFQ</sequence>
<reference evidence="1" key="1">
    <citation type="submission" date="2020-11" db="EMBL/GenBank/DDBJ databases">
        <authorList>
            <person name="Tran Van P."/>
        </authorList>
    </citation>
    <scope>NUCLEOTIDE SEQUENCE</scope>
</reference>
<dbReference type="AlphaFoldDB" id="A0A7R8ZLP9"/>
<dbReference type="EMBL" id="OB661605">
    <property type="protein sequence ID" value="CAD7228588.1"/>
    <property type="molecule type" value="Genomic_DNA"/>
</dbReference>
<accession>A0A7R8ZLP9</accession>
<name>A0A7R8ZLP9_9CRUS</name>
<gene>
    <name evidence="1" type="ORF">CTOB1V02_LOCUS6468</name>
</gene>
<protein>
    <submittedName>
        <fullName evidence="1">Uncharacterized protein</fullName>
    </submittedName>
</protein>
<organism evidence="1">
    <name type="scientific">Cyprideis torosa</name>
    <dbReference type="NCBI Taxonomy" id="163714"/>
    <lineage>
        <taxon>Eukaryota</taxon>
        <taxon>Metazoa</taxon>
        <taxon>Ecdysozoa</taxon>
        <taxon>Arthropoda</taxon>
        <taxon>Crustacea</taxon>
        <taxon>Oligostraca</taxon>
        <taxon>Ostracoda</taxon>
        <taxon>Podocopa</taxon>
        <taxon>Podocopida</taxon>
        <taxon>Cytherocopina</taxon>
        <taxon>Cytheroidea</taxon>
        <taxon>Cytherideidae</taxon>
        <taxon>Cyprideis</taxon>
    </lineage>
</organism>